<evidence type="ECO:0000256" key="1">
    <source>
        <dbReference type="SAM" id="MobiDB-lite"/>
    </source>
</evidence>
<feature type="region of interest" description="Disordered" evidence="1">
    <location>
        <begin position="204"/>
        <end position="225"/>
    </location>
</feature>
<reference evidence="2 3" key="1">
    <citation type="journal article" date="2021" name="Nat. Commun.">
        <title>Genetic determinants of endophytism in the Arabidopsis root mycobiome.</title>
        <authorList>
            <person name="Mesny F."/>
            <person name="Miyauchi S."/>
            <person name="Thiergart T."/>
            <person name="Pickel B."/>
            <person name="Atanasova L."/>
            <person name="Karlsson M."/>
            <person name="Huettel B."/>
            <person name="Barry K.W."/>
            <person name="Haridas S."/>
            <person name="Chen C."/>
            <person name="Bauer D."/>
            <person name="Andreopoulos W."/>
            <person name="Pangilinan J."/>
            <person name="LaButti K."/>
            <person name="Riley R."/>
            <person name="Lipzen A."/>
            <person name="Clum A."/>
            <person name="Drula E."/>
            <person name="Henrissat B."/>
            <person name="Kohler A."/>
            <person name="Grigoriev I.V."/>
            <person name="Martin F.M."/>
            <person name="Hacquard S."/>
        </authorList>
    </citation>
    <scope>NUCLEOTIDE SEQUENCE [LARGE SCALE GENOMIC DNA]</scope>
    <source>
        <strain evidence="2 3">MPI-SDFR-AT-0080</strain>
    </source>
</reference>
<accession>A0ABQ8GKC1</accession>
<dbReference type="Proteomes" id="UP000774617">
    <property type="component" value="Unassembled WGS sequence"/>
</dbReference>
<keyword evidence="3" id="KW-1185">Reference proteome</keyword>
<sequence length="225" mass="24817">MEKPACPSMTSRPSRARTDETRWLQSAVRTARARPSHERQAEPARESLPHPQRAACCRQPAHSQPSLQSRLPSSIQAPAPPISANAIRRVPSLKAPLRHASSSTPPYLYLRPRRKAPRPSNSPGSPVEVRLPRNRYNTYPVALLRHPGNAPSHGYRGFKATRADRARPTGEQTDLDPAVHDLATGAAGQERPKRERWQVFSLDGRRAGLGGSGNVRLRKGIGRRG</sequence>
<proteinExistence type="predicted"/>
<comment type="caution">
    <text evidence="2">The sequence shown here is derived from an EMBL/GenBank/DDBJ whole genome shotgun (WGS) entry which is preliminary data.</text>
</comment>
<organism evidence="2 3">
    <name type="scientific">Macrophomina phaseolina</name>
    <dbReference type="NCBI Taxonomy" id="35725"/>
    <lineage>
        <taxon>Eukaryota</taxon>
        <taxon>Fungi</taxon>
        <taxon>Dikarya</taxon>
        <taxon>Ascomycota</taxon>
        <taxon>Pezizomycotina</taxon>
        <taxon>Dothideomycetes</taxon>
        <taxon>Dothideomycetes incertae sedis</taxon>
        <taxon>Botryosphaeriales</taxon>
        <taxon>Botryosphaeriaceae</taxon>
        <taxon>Macrophomina</taxon>
    </lineage>
</organism>
<evidence type="ECO:0000313" key="2">
    <source>
        <dbReference type="EMBL" id="KAH7058868.1"/>
    </source>
</evidence>
<gene>
    <name evidence="2" type="ORF">B0J12DRAFT_376107</name>
</gene>
<feature type="compositionally biased region" description="Basic and acidic residues" evidence="1">
    <location>
        <begin position="35"/>
        <end position="48"/>
    </location>
</feature>
<evidence type="ECO:0000313" key="3">
    <source>
        <dbReference type="Proteomes" id="UP000774617"/>
    </source>
</evidence>
<feature type="compositionally biased region" description="Basic residues" evidence="1">
    <location>
        <begin position="216"/>
        <end position="225"/>
    </location>
</feature>
<dbReference type="EMBL" id="JAGTJR010000006">
    <property type="protein sequence ID" value="KAH7058868.1"/>
    <property type="molecule type" value="Genomic_DNA"/>
</dbReference>
<name>A0ABQ8GKC1_9PEZI</name>
<protein>
    <submittedName>
        <fullName evidence="2">Uncharacterized protein</fullName>
    </submittedName>
</protein>
<feature type="region of interest" description="Disordered" evidence="1">
    <location>
        <begin position="1"/>
        <end position="131"/>
    </location>
</feature>
<feature type="compositionally biased region" description="Low complexity" evidence="1">
    <location>
        <begin position="63"/>
        <end position="87"/>
    </location>
</feature>